<gene>
    <name evidence="15" type="primary">purM</name>
    <name evidence="18" type="ORF">DW687_04320</name>
</gene>
<dbReference type="GO" id="GO:0004641">
    <property type="term" value="F:phosphoribosylformylglycinamidine cyclo-ligase activity"/>
    <property type="evidence" value="ECO:0007669"/>
    <property type="project" value="UniProtKB-UniRule"/>
</dbReference>
<evidence type="ECO:0000256" key="5">
    <source>
        <dbReference type="ARBA" id="ARBA00020367"/>
    </source>
</evidence>
<evidence type="ECO:0000256" key="3">
    <source>
        <dbReference type="ARBA" id="ARBA00010280"/>
    </source>
</evidence>
<dbReference type="InterPro" id="IPR036921">
    <property type="entry name" value="PurM-like_N_sf"/>
</dbReference>
<dbReference type="InterPro" id="IPR010918">
    <property type="entry name" value="PurM-like_C_dom"/>
</dbReference>
<evidence type="ECO:0000259" key="16">
    <source>
        <dbReference type="Pfam" id="PF00586"/>
    </source>
</evidence>
<dbReference type="PANTHER" id="PTHR10520">
    <property type="entry name" value="TRIFUNCTIONAL PURINE BIOSYNTHETIC PROTEIN ADENOSINE-3-RELATED"/>
    <property type="match status" value="1"/>
</dbReference>
<accession>A0A3E3E1Y3</accession>
<dbReference type="FunFam" id="3.90.650.10:FF:000011">
    <property type="entry name" value="Phosphoribosylformylglycinamidine cyclo-ligase"/>
    <property type="match status" value="1"/>
</dbReference>
<dbReference type="EC" id="6.3.3.1" evidence="4 15"/>
<dbReference type="EMBL" id="QUSM01000002">
    <property type="protein sequence ID" value="RGD75557.1"/>
    <property type="molecule type" value="Genomic_DNA"/>
</dbReference>
<dbReference type="SUPFAM" id="SSF56042">
    <property type="entry name" value="PurM C-terminal domain-like"/>
    <property type="match status" value="1"/>
</dbReference>
<evidence type="ECO:0000256" key="8">
    <source>
        <dbReference type="ARBA" id="ARBA00022741"/>
    </source>
</evidence>
<dbReference type="InterPro" id="IPR004733">
    <property type="entry name" value="PurM_cligase"/>
</dbReference>
<evidence type="ECO:0000256" key="14">
    <source>
        <dbReference type="ARBA" id="ARBA00049057"/>
    </source>
</evidence>
<feature type="domain" description="PurM-like C-terminal" evidence="17">
    <location>
        <begin position="173"/>
        <end position="337"/>
    </location>
</feature>
<keyword evidence="9 15" id="KW-0658">Purine biosynthesis</keyword>
<dbReference type="NCBIfam" id="TIGR00878">
    <property type="entry name" value="purM"/>
    <property type="match status" value="1"/>
</dbReference>
<name>A0A3E3E1Y3_9FIRM</name>
<keyword evidence="6 15" id="KW-0963">Cytoplasm</keyword>
<proteinExistence type="inferred from homology"/>
<dbReference type="InterPro" id="IPR016188">
    <property type="entry name" value="PurM-like_N"/>
</dbReference>
<evidence type="ECO:0000256" key="11">
    <source>
        <dbReference type="ARBA" id="ARBA00031908"/>
    </source>
</evidence>
<evidence type="ECO:0000256" key="12">
    <source>
        <dbReference type="ARBA" id="ARBA00032931"/>
    </source>
</evidence>
<dbReference type="Gene3D" id="3.30.1330.10">
    <property type="entry name" value="PurM-like, N-terminal domain"/>
    <property type="match status" value="1"/>
</dbReference>
<dbReference type="HAMAP" id="MF_00741">
    <property type="entry name" value="AIRS"/>
    <property type="match status" value="1"/>
</dbReference>
<evidence type="ECO:0000256" key="13">
    <source>
        <dbReference type="ARBA" id="ARBA00033093"/>
    </source>
</evidence>
<dbReference type="CDD" id="cd02196">
    <property type="entry name" value="PurM"/>
    <property type="match status" value="1"/>
</dbReference>
<keyword evidence="7 15" id="KW-0436">Ligase</keyword>
<comment type="caution">
    <text evidence="18">The sequence shown here is derived from an EMBL/GenBank/DDBJ whole genome shotgun (WGS) entry which is preliminary data.</text>
</comment>
<evidence type="ECO:0000256" key="6">
    <source>
        <dbReference type="ARBA" id="ARBA00022490"/>
    </source>
</evidence>
<sequence length="343" mass="37219">MEKLTYKNSGVDKEAGYESVELIKKHVKETFSEYVLTGLGSFGGAVELPEGYKKPVLISGTDGVGTKLVLAHKQDIHDTVGIDLVAMCVNDILCHGARPLFFLDYIACGKNFPEKIEAIVKGVSEGCKQGECALVGGETAEMPGMYKEEDYDLAGFCVGVVDKDKFISGKDIKAGDKIIGLPSSGPHSNGYSLLRKLFFDIKGYEVDTYVESLGTTIGKALLTPTKIYVKSILPLLDKVNIKGMCHITGGGFVENIPRVIPEGLCAKIDTKKVDVLPIFDLISKEGEIDRKEMFSTFNMGIGFAVVVDDKDVDKAVKELESLGEKPVVFGEVTEGKEKIELCL</sequence>
<evidence type="ECO:0000259" key="17">
    <source>
        <dbReference type="Pfam" id="PF02769"/>
    </source>
</evidence>
<organism evidence="18 19">
    <name type="scientific">Anaerofustis stercorihominis</name>
    <dbReference type="NCBI Taxonomy" id="214853"/>
    <lineage>
        <taxon>Bacteria</taxon>
        <taxon>Bacillati</taxon>
        <taxon>Bacillota</taxon>
        <taxon>Clostridia</taxon>
        <taxon>Eubacteriales</taxon>
        <taxon>Eubacteriaceae</taxon>
        <taxon>Anaerofustis</taxon>
    </lineage>
</organism>
<keyword evidence="10 15" id="KW-0067">ATP-binding</keyword>
<comment type="catalytic activity">
    <reaction evidence="14 15">
        <text>2-formamido-N(1)-(5-O-phospho-beta-D-ribosyl)acetamidine + ATP = 5-amino-1-(5-phospho-beta-D-ribosyl)imidazole + ADP + phosphate + H(+)</text>
        <dbReference type="Rhea" id="RHEA:23032"/>
        <dbReference type="ChEBI" id="CHEBI:15378"/>
        <dbReference type="ChEBI" id="CHEBI:30616"/>
        <dbReference type="ChEBI" id="CHEBI:43474"/>
        <dbReference type="ChEBI" id="CHEBI:137981"/>
        <dbReference type="ChEBI" id="CHEBI:147287"/>
        <dbReference type="ChEBI" id="CHEBI:456216"/>
        <dbReference type="EC" id="6.3.3.1"/>
    </reaction>
</comment>
<dbReference type="RefSeq" id="WP_117531804.1">
    <property type="nucleotide sequence ID" value="NZ_QUSM01000002.1"/>
</dbReference>
<feature type="domain" description="PurM-like N-terminal" evidence="16">
    <location>
        <begin position="57"/>
        <end position="161"/>
    </location>
</feature>
<dbReference type="UniPathway" id="UPA00074">
    <property type="reaction ID" value="UER00129"/>
</dbReference>
<evidence type="ECO:0000256" key="2">
    <source>
        <dbReference type="ARBA" id="ARBA00004686"/>
    </source>
</evidence>
<evidence type="ECO:0000256" key="10">
    <source>
        <dbReference type="ARBA" id="ARBA00022840"/>
    </source>
</evidence>
<dbReference type="Gene3D" id="3.90.650.10">
    <property type="entry name" value="PurM-like C-terminal domain"/>
    <property type="match status" value="1"/>
</dbReference>
<dbReference type="GO" id="GO:0006189">
    <property type="term" value="P:'de novo' IMP biosynthetic process"/>
    <property type="evidence" value="ECO:0007669"/>
    <property type="project" value="UniProtKB-UniRule"/>
</dbReference>
<protein>
    <recommendedName>
        <fullName evidence="5 15">Phosphoribosylformylglycinamidine cyclo-ligase</fullName>
        <ecNumber evidence="4 15">6.3.3.1</ecNumber>
    </recommendedName>
    <alternativeName>
        <fullName evidence="12 15">AIR synthase</fullName>
    </alternativeName>
    <alternativeName>
        <fullName evidence="13 15">AIRS</fullName>
    </alternativeName>
    <alternativeName>
        <fullName evidence="11 15">Phosphoribosyl-aminoimidazole synthetase</fullName>
    </alternativeName>
</protein>
<keyword evidence="8 15" id="KW-0547">Nucleotide-binding</keyword>
<evidence type="ECO:0000256" key="7">
    <source>
        <dbReference type="ARBA" id="ARBA00022598"/>
    </source>
</evidence>
<evidence type="ECO:0000256" key="15">
    <source>
        <dbReference type="HAMAP-Rule" id="MF_00741"/>
    </source>
</evidence>
<dbReference type="GO" id="GO:0004637">
    <property type="term" value="F:phosphoribosylamine-glycine ligase activity"/>
    <property type="evidence" value="ECO:0007669"/>
    <property type="project" value="TreeGrafter"/>
</dbReference>
<dbReference type="InterPro" id="IPR036676">
    <property type="entry name" value="PurM-like_C_sf"/>
</dbReference>
<comment type="subcellular location">
    <subcellularLocation>
        <location evidence="1 15">Cytoplasm</location>
    </subcellularLocation>
</comment>
<evidence type="ECO:0000256" key="1">
    <source>
        <dbReference type="ARBA" id="ARBA00004496"/>
    </source>
</evidence>
<reference evidence="18 19" key="1">
    <citation type="submission" date="2018-08" db="EMBL/GenBank/DDBJ databases">
        <title>A genome reference for cultivated species of the human gut microbiota.</title>
        <authorList>
            <person name="Zou Y."/>
            <person name="Xue W."/>
            <person name="Luo G."/>
        </authorList>
    </citation>
    <scope>NUCLEOTIDE SEQUENCE [LARGE SCALE GENOMIC DNA]</scope>
    <source>
        <strain evidence="18 19">AM25-6</strain>
    </source>
</reference>
<dbReference type="AlphaFoldDB" id="A0A3E3E1Y3"/>
<dbReference type="Proteomes" id="UP000261212">
    <property type="component" value="Unassembled WGS sequence"/>
</dbReference>
<evidence type="ECO:0000313" key="19">
    <source>
        <dbReference type="Proteomes" id="UP000261212"/>
    </source>
</evidence>
<comment type="similarity">
    <text evidence="3 15">Belongs to the AIR synthase family.</text>
</comment>
<dbReference type="GO" id="GO:0046084">
    <property type="term" value="P:adenine biosynthetic process"/>
    <property type="evidence" value="ECO:0007669"/>
    <property type="project" value="TreeGrafter"/>
</dbReference>
<dbReference type="FunFam" id="3.30.1330.10:FF:000001">
    <property type="entry name" value="Phosphoribosylformylglycinamidine cyclo-ligase"/>
    <property type="match status" value="1"/>
</dbReference>
<comment type="pathway">
    <text evidence="2 15">Purine metabolism; IMP biosynthesis via de novo pathway; 5-amino-1-(5-phospho-D-ribosyl)imidazole from N(2)-formyl-N(1)-(5-phospho-D-ribosyl)glycinamide: step 2/2.</text>
</comment>
<dbReference type="GO" id="GO:0005524">
    <property type="term" value="F:ATP binding"/>
    <property type="evidence" value="ECO:0007669"/>
    <property type="project" value="UniProtKB-KW"/>
</dbReference>
<dbReference type="Pfam" id="PF02769">
    <property type="entry name" value="AIRS_C"/>
    <property type="match status" value="1"/>
</dbReference>
<dbReference type="PANTHER" id="PTHR10520:SF12">
    <property type="entry name" value="TRIFUNCTIONAL PURINE BIOSYNTHETIC PROTEIN ADENOSINE-3"/>
    <property type="match status" value="1"/>
</dbReference>
<dbReference type="SUPFAM" id="SSF55326">
    <property type="entry name" value="PurM N-terminal domain-like"/>
    <property type="match status" value="1"/>
</dbReference>
<dbReference type="Pfam" id="PF00586">
    <property type="entry name" value="AIRS"/>
    <property type="match status" value="1"/>
</dbReference>
<evidence type="ECO:0000256" key="9">
    <source>
        <dbReference type="ARBA" id="ARBA00022755"/>
    </source>
</evidence>
<evidence type="ECO:0000313" key="18">
    <source>
        <dbReference type="EMBL" id="RGD75557.1"/>
    </source>
</evidence>
<evidence type="ECO:0000256" key="4">
    <source>
        <dbReference type="ARBA" id="ARBA00013047"/>
    </source>
</evidence>
<dbReference type="GO" id="GO:0005829">
    <property type="term" value="C:cytosol"/>
    <property type="evidence" value="ECO:0007669"/>
    <property type="project" value="TreeGrafter"/>
</dbReference>